<evidence type="ECO:0000256" key="1">
    <source>
        <dbReference type="ARBA" id="ARBA00010424"/>
    </source>
</evidence>
<comment type="similarity">
    <text evidence="1">Belongs to the phosphosulfolactate synthase family.</text>
</comment>
<reference evidence="2" key="2">
    <citation type="journal article" date="2014" name="ISME J.">
        <title>Microbial stratification in low pH oxic and suboxic macroscopic growths along an acid mine drainage.</title>
        <authorList>
            <person name="Mendez-Garcia C."/>
            <person name="Mesa V."/>
            <person name="Sprenger R.R."/>
            <person name="Richter M."/>
            <person name="Diez M.S."/>
            <person name="Solano J."/>
            <person name="Bargiela R."/>
            <person name="Golyshina O.V."/>
            <person name="Manteca A."/>
            <person name="Ramos J.L."/>
            <person name="Gallego J.R."/>
            <person name="Llorente I."/>
            <person name="Martins Dos Santos V.A."/>
            <person name="Jensen O.N."/>
            <person name="Pelaez A.I."/>
            <person name="Sanchez J."/>
            <person name="Ferrer M."/>
        </authorList>
    </citation>
    <scope>NUCLEOTIDE SEQUENCE</scope>
</reference>
<feature type="non-terminal residue" evidence="2">
    <location>
        <position position="1"/>
    </location>
</feature>
<dbReference type="InterPro" id="IPR036112">
    <property type="entry name" value="ComA_synth_sf"/>
</dbReference>
<dbReference type="EMBL" id="AUZX01002440">
    <property type="protein sequence ID" value="EQD76596.1"/>
    <property type="molecule type" value="Genomic_DNA"/>
</dbReference>
<dbReference type="InterPro" id="IPR003830">
    <property type="entry name" value="ComA_synth"/>
</dbReference>
<reference evidence="2" key="1">
    <citation type="submission" date="2013-08" db="EMBL/GenBank/DDBJ databases">
        <authorList>
            <person name="Mendez C."/>
            <person name="Richter M."/>
            <person name="Ferrer M."/>
            <person name="Sanchez J."/>
        </authorList>
    </citation>
    <scope>NUCLEOTIDE SEQUENCE</scope>
</reference>
<gene>
    <name evidence="2" type="ORF">B1A_03315</name>
</gene>
<sequence>LQDRLEPFLERCCELGFDTVEVSDGTVPIGAKERRHAIQFARTLGLNVLTEVGRKDPTDRLSGSEIHRLVVEDLEAGAHHIIVEGRESGQGVGIYDEEGRIEEEEFLKMVHAAGDTHRLIWEAPQKSQQEELIRRFGSDVNLGNVPPQEILALEALRRGLRADTLRYALQGSDTGEQRGSMV</sequence>
<proteinExistence type="inferred from homology"/>
<organism evidence="2">
    <name type="scientific">mine drainage metagenome</name>
    <dbReference type="NCBI Taxonomy" id="410659"/>
    <lineage>
        <taxon>unclassified sequences</taxon>
        <taxon>metagenomes</taxon>
        <taxon>ecological metagenomes</taxon>
    </lineage>
</organism>
<accession>T1BUH9</accession>
<name>T1BUH9_9ZZZZ</name>
<comment type="caution">
    <text evidence="2">The sequence shown here is derived from an EMBL/GenBank/DDBJ whole genome shotgun (WGS) entry which is preliminary data.</text>
</comment>
<dbReference type="SUPFAM" id="SSF102110">
    <property type="entry name" value="(2r)-phospho-3-sulfolactate synthase ComA"/>
    <property type="match status" value="1"/>
</dbReference>
<evidence type="ECO:0000313" key="2">
    <source>
        <dbReference type="EMBL" id="EQD76596.1"/>
    </source>
</evidence>
<protein>
    <submittedName>
        <fullName evidence="2">Phosphosulfolactate synthase</fullName>
    </submittedName>
</protein>
<dbReference type="Gene3D" id="3.20.20.70">
    <property type="entry name" value="Aldolase class I"/>
    <property type="match status" value="1"/>
</dbReference>
<dbReference type="Pfam" id="PF02679">
    <property type="entry name" value="ComA"/>
    <property type="match status" value="1"/>
</dbReference>
<dbReference type="InterPro" id="IPR013785">
    <property type="entry name" value="Aldolase_TIM"/>
</dbReference>
<dbReference type="AlphaFoldDB" id="T1BUH9"/>